<evidence type="ECO:0000313" key="1">
    <source>
        <dbReference type="EMBL" id="JAH81695.1"/>
    </source>
</evidence>
<sequence>MPVYLSVVTAWTQSIALHSFEPDELKNIFFTN</sequence>
<accession>A0A0E9VWL2</accession>
<dbReference type="EMBL" id="GBXM01026882">
    <property type="protein sequence ID" value="JAH81695.1"/>
    <property type="molecule type" value="Transcribed_RNA"/>
</dbReference>
<name>A0A0E9VWL2_ANGAN</name>
<protein>
    <submittedName>
        <fullName evidence="1">Uncharacterized protein</fullName>
    </submittedName>
</protein>
<reference evidence="1" key="1">
    <citation type="submission" date="2014-11" db="EMBL/GenBank/DDBJ databases">
        <authorList>
            <person name="Amaro Gonzalez C."/>
        </authorList>
    </citation>
    <scope>NUCLEOTIDE SEQUENCE</scope>
</reference>
<reference evidence="1" key="2">
    <citation type="journal article" date="2015" name="Fish Shellfish Immunol.">
        <title>Early steps in the European eel (Anguilla anguilla)-Vibrio vulnificus interaction in the gills: Role of the RtxA13 toxin.</title>
        <authorList>
            <person name="Callol A."/>
            <person name="Pajuelo D."/>
            <person name="Ebbesson L."/>
            <person name="Teles M."/>
            <person name="MacKenzie S."/>
            <person name="Amaro C."/>
        </authorList>
    </citation>
    <scope>NUCLEOTIDE SEQUENCE</scope>
</reference>
<proteinExistence type="predicted"/>
<dbReference type="AlphaFoldDB" id="A0A0E9VWL2"/>
<organism evidence="1">
    <name type="scientific">Anguilla anguilla</name>
    <name type="common">European freshwater eel</name>
    <name type="synonym">Muraena anguilla</name>
    <dbReference type="NCBI Taxonomy" id="7936"/>
    <lineage>
        <taxon>Eukaryota</taxon>
        <taxon>Metazoa</taxon>
        <taxon>Chordata</taxon>
        <taxon>Craniata</taxon>
        <taxon>Vertebrata</taxon>
        <taxon>Euteleostomi</taxon>
        <taxon>Actinopterygii</taxon>
        <taxon>Neopterygii</taxon>
        <taxon>Teleostei</taxon>
        <taxon>Anguilliformes</taxon>
        <taxon>Anguillidae</taxon>
        <taxon>Anguilla</taxon>
    </lineage>
</organism>